<dbReference type="SUPFAM" id="SSF53335">
    <property type="entry name" value="S-adenosyl-L-methionine-dependent methyltransferases"/>
    <property type="match status" value="1"/>
</dbReference>
<dbReference type="Proteomes" id="UP000622552">
    <property type="component" value="Unassembled WGS sequence"/>
</dbReference>
<dbReference type="AlphaFoldDB" id="A0A8J7KLT9"/>
<evidence type="ECO:0000256" key="6">
    <source>
        <dbReference type="ARBA" id="ARBA00047942"/>
    </source>
</evidence>
<feature type="domain" description="Type II methyltransferase M.TaqI-like" evidence="7">
    <location>
        <begin position="144"/>
        <end position="238"/>
    </location>
</feature>
<evidence type="ECO:0000313" key="9">
    <source>
        <dbReference type="Proteomes" id="UP000622552"/>
    </source>
</evidence>
<reference evidence="8" key="1">
    <citation type="submission" date="2020-11" db="EMBL/GenBank/DDBJ databases">
        <title>Sequencing the genomes of 1000 actinobacteria strains.</title>
        <authorList>
            <person name="Klenk H.-P."/>
        </authorList>
    </citation>
    <scope>NUCLEOTIDE SEQUENCE</scope>
    <source>
        <strain evidence="8">DSM 45356</strain>
    </source>
</reference>
<keyword evidence="9" id="KW-1185">Reference proteome</keyword>
<comment type="caution">
    <text evidence="8">The sequence shown here is derived from an EMBL/GenBank/DDBJ whole genome shotgun (WGS) entry which is preliminary data.</text>
</comment>
<dbReference type="GO" id="GO:0006304">
    <property type="term" value="P:DNA modification"/>
    <property type="evidence" value="ECO:0007669"/>
    <property type="project" value="InterPro"/>
</dbReference>
<dbReference type="Gene3D" id="3.40.50.150">
    <property type="entry name" value="Vaccinia Virus protein VP39"/>
    <property type="match status" value="1"/>
</dbReference>
<organism evidence="8 9">
    <name type="scientific">Longispora fulva</name>
    <dbReference type="NCBI Taxonomy" id="619741"/>
    <lineage>
        <taxon>Bacteria</taxon>
        <taxon>Bacillati</taxon>
        <taxon>Actinomycetota</taxon>
        <taxon>Actinomycetes</taxon>
        <taxon>Micromonosporales</taxon>
        <taxon>Micromonosporaceae</taxon>
        <taxon>Longispora</taxon>
    </lineage>
</organism>
<name>A0A8J7KLT9_9ACTN</name>
<dbReference type="GO" id="GO:0009007">
    <property type="term" value="F:site-specific DNA-methyltransferase (adenine-specific) activity"/>
    <property type="evidence" value="ECO:0007669"/>
    <property type="project" value="UniProtKB-EC"/>
</dbReference>
<accession>A0A8J7KLT9</accession>
<evidence type="ECO:0000259" key="7">
    <source>
        <dbReference type="Pfam" id="PF07669"/>
    </source>
</evidence>
<comment type="catalytic activity">
    <reaction evidence="6">
        <text>a 2'-deoxyadenosine in DNA + S-adenosyl-L-methionine = an N(6)-methyl-2'-deoxyadenosine in DNA + S-adenosyl-L-homocysteine + H(+)</text>
        <dbReference type="Rhea" id="RHEA:15197"/>
        <dbReference type="Rhea" id="RHEA-COMP:12418"/>
        <dbReference type="Rhea" id="RHEA-COMP:12419"/>
        <dbReference type="ChEBI" id="CHEBI:15378"/>
        <dbReference type="ChEBI" id="CHEBI:57856"/>
        <dbReference type="ChEBI" id="CHEBI:59789"/>
        <dbReference type="ChEBI" id="CHEBI:90615"/>
        <dbReference type="ChEBI" id="CHEBI:90616"/>
        <dbReference type="EC" id="2.1.1.72"/>
    </reaction>
</comment>
<dbReference type="EC" id="2.1.1.72" evidence="2"/>
<sequence length="518" mass="56871">MTTAELTSFQLMERTEVRRQSLSSQLEVKRRARLGQFFTPAPVAEFIASLVTLPQAGLLRVLEPGAGVGSLAAAIVARVIRESPGVQLELTACEIDETLREALEATLEDCVATAAVAGVKVTAQVIGANYVEWATGAGDLLTPMREPFDLIVMNPPYGKINRTSLERRLTETATVEVPNIYAAFLALGISQLALGGQIAAITPRSFTNGPYFRSFRRFFLETMRLDLLHVFESRSTVFADTNVLQENVIFTATRSQMPDRTPVTISASADYKDTPETHVVPYDQVVHPKDSEYFLHISAGDEDTALAAALAALPSTLSDLQIQVSTGRVVDFRATEHLRADPEPGAAPLIYPLHMHEGQIRWPVPGAKKCNAIMVTPATVKQTVPSGHYVVVKRLSSKEERRRVVAAVFDPDEIACEVVGFENHVNYFHHNHQGLAPEVARGLCLWLNSTLLDRFIRRFSGHTQINATDLRNLRYPSTQQLSALGTAWGAGSWPDQKKIDSLVGQHLEPMPANLSGDE</sequence>
<evidence type="ECO:0000256" key="5">
    <source>
        <dbReference type="ARBA" id="ARBA00022691"/>
    </source>
</evidence>
<evidence type="ECO:0000256" key="2">
    <source>
        <dbReference type="ARBA" id="ARBA00011900"/>
    </source>
</evidence>
<protein>
    <recommendedName>
        <fullName evidence="2">site-specific DNA-methyltransferase (adenine-specific)</fullName>
        <ecNumber evidence="2">2.1.1.72</ecNumber>
    </recommendedName>
</protein>
<dbReference type="CDD" id="cd02440">
    <property type="entry name" value="AdoMet_MTases"/>
    <property type="match status" value="1"/>
</dbReference>
<dbReference type="PROSITE" id="PS00092">
    <property type="entry name" value="N6_MTASE"/>
    <property type="match status" value="1"/>
</dbReference>
<evidence type="ECO:0000256" key="1">
    <source>
        <dbReference type="ARBA" id="ARBA00006594"/>
    </source>
</evidence>
<dbReference type="InterPro" id="IPR011639">
    <property type="entry name" value="MethylTrfase_TaqI-like_dom"/>
</dbReference>
<dbReference type="EMBL" id="JADOUF010000001">
    <property type="protein sequence ID" value="MBG6138366.1"/>
    <property type="molecule type" value="Genomic_DNA"/>
</dbReference>
<dbReference type="Pfam" id="PF07669">
    <property type="entry name" value="Eco57I"/>
    <property type="match status" value="1"/>
</dbReference>
<proteinExistence type="inferred from homology"/>
<keyword evidence="4 8" id="KW-0808">Transferase</keyword>
<dbReference type="RefSeq" id="WP_197005138.1">
    <property type="nucleotide sequence ID" value="NZ_BONS01000017.1"/>
</dbReference>
<evidence type="ECO:0000256" key="3">
    <source>
        <dbReference type="ARBA" id="ARBA00022603"/>
    </source>
</evidence>
<dbReference type="InterPro" id="IPR050953">
    <property type="entry name" value="N4_N6_ade-DNA_methylase"/>
</dbReference>
<dbReference type="PRINTS" id="PR00507">
    <property type="entry name" value="N12N6MTFRASE"/>
</dbReference>
<dbReference type="InterPro" id="IPR029063">
    <property type="entry name" value="SAM-dependent_MTases_sf"/>
</dbReference>
<keyword evidence="3 8" id="KW-0489">Methyltransferase</keyword>
<evidence type="ECO:0000256" key="4">
    <source>
        <dbReference type="ARBA" id="ARBA00022679"/>
    </source>
</evidence>
<dbReference type="InterPro" id="IPR002052">
    <property type="entry name" value="DNA_methylase_N6_adenine_CS"/>
</dbReference>
<keyword evidence="5" id="KW-0949">S-adenosyl-L-methionine</keyword>
<gene>
    <name evidence="8" type="ORF">IW245_004560</name>
</gene>
<comment type="similarity">
    <text evidence="1">Belongs to the N(4)/N(6)-methyltransferase family.</text>
</comment>
<dbReference type="PANTHER" id="PTHR33841:SF5">
    <property type="entry name" value="DNA METHYLASE (MODIFICATION METHYLASE) (METHYLTRANSFERASE)-RELATED"/>
    <property type="match status" value="1"/>
</dbReference>
<evidence type="ECO:0000313" key="8">
    <source>
        <dbReference type="EMBL" id="MBG6138366.1"/>
    </source>
</evidence>
<dbReference type="GO" id="GO:0032259">
    <property type="term" value="P:methylation"/>
    <property type="evidence" value="ECO:0007669"/>
    <property type="project" value="UniProtKB-KW"/>
</dbReference>
<dbReference type="GO" id="GO:0003676">
    <property type="term" value="F:nucleic acid binding"/>
    <property type="evidence" value="ECO:0007669"/>
    <property type="project" value="InterPro"/>
</dbReference>
<dbReference type="PANTHER" id="PTHR33841">
    <property type="entry name" value="DNA METHYLTRANSFERASE YEEA-RELATED"/>
    <property type="match status" value="1"/>
</dbReference>